<gene>
    <name evidence="2" type="ORF">BA70_00315</name>
</gene>
<comment type="caution">
    <text evidence="2">The sequence shown here is derived from an EMBL/GenBank/DDBJ whole genome shotgun (WGS) entry which is preliminary data.</text>
</comment>
<feature type="transmembrane region" description="Helical" evidence="1">
    <location>
        <begin position="285"/>
        <end position="301"/>
    </location>
</feature>
<feature type="transmembrane region" description="Helical" evidence="1">
    <location>
        <begin position="334"/>
        <end position="354"/>
    </location>
</feature>
<feature type="transmembrane region" description="Helical" evidence="1">
    <location>
        <begin position="35"/>
        <end position="54"/>
    </location>
</feature>
<dbReference type="EMBL" id="JOTP01000001">
    <property type="protein sequence ID" value="KEP28068.1"/>
    <property type="molecule type" value="Genomic_DNA"/>
</dbReference>
<feature type="transmembrane region" description="Helical" evidence="1">
    <location>
        <begin position="6"/>
        <end position="23"/>
    </location>
</feature>
<feature type="transmembrane region" description="Helical" evidence="1">
    <location>
        <begin position="208"/>
        <end position="235"/>
    </location>
</feature>
<feature type="transmembrane region" description="Helical" evidence="1">
    <location>
        <begin position="255"/>
        <end position="273"/>
    </location>
</feature>
<accession>A0A081LFP2</accession>
<organism evidence="2 3">
    <name type="scientific">Bacillus zhangzhouensis</name>
    <dbReference type="NCBI Taxonomy" id="1178540"/>
    <lineage>
        <taxon>Bacteria</taxon>
        <taxon>Bacillati</taxon>
        <taxon>Bacillota</taxon>
        <taxon>Bacilli</taxon>
        <taxon>Bacillales</taxon>
        <taxon>Bacillaceae</taxon>
        <taxon>Bacillus</taxon>
    </lineage>
</organism>
<protein>
    <submittedName>
        <fullName evidence="2">Membrane protein</fullName>
    </submittedName>
</protein>
<dbReference type="Proteomes" id="UP000028091">
    <property type="component" value="Unassembled WGS sequence"/>
</dbReference>
<name>A0A081LFP2_9BACI</name>
<feature type="transmembrane region" description="Helical" evidence="1">
    <location>
        <begin position="148"/>
        <end position="170"/>
    </location>
</feature>
<keyword evidence="1" id="KW-0812">Transmembrane</keyword>
<dbReference type="eggNOG" id="ENOG5033A5I">
    <property type="taxonomic scope" value="Bacteria"/>
</dbReference>
<reference evidence="2 3" key="1">
    <citation type="submission" date="2012-09" db="EMBL/GenBank/DDBJ databases">
        <title>Genome Sequence of Bacillus sp. DW5-4.</title>
        <authorList>
            <person name="Lai Q."/>
            <person name="Liu Y."/>
            <person name="Shao Z."/>
        </authorList>
    </citation>
    <scope>NUCLEOTIDE SEQUENCE [LARGE SCALE GENOMIC DNA]</scope>
    <source>
        <strain evidence="2 3">DW5-4</strain>
    </source>
</reference>
<dbReference type="AlphaFoldDB" id="A0A081LFP2"/>
<proteinExistence type="predicted"/>
<keyword evidence="3" id="KW-1185">Reference proteome</keyword>
<keyword evidence="1" id="KW-1133">Transmembrane helix</keyword>
<feature type="transmembrane region" description="Helical" evidence="1">
    <location>
        <begin position="109"/>
        <end position="127"/>
    </location>
</feature>
<feature type="transmembrane region" description="Helical" evidence="1">
    <location>
        <begin position="176"/>
        <end position="201"/>
    </location>
</feature>
<evidence type="ECO:0000256" key="1">
    <source>
        <dbReference type="SAM" id="Phobius"/>
    </source>
</evidence>
<dbReference type="Pfam" id="PF14897">
    <property type="entry name" value="EpsG"/>
    <property type="match status" value="1"/>
</dbReference>
<dbReference type="OrthoDB" id="1649543at2"/>
<sequence length="367" mass="43135">MAVYLVNMIMVYLWSSFAAFYGRRDDTIQSGWRPNKLLVFFPFLFLCIVAGIRYKVGTDFVTYGQMYEFSINYEKPWHIFGFGVDKVATDPGFTFILWMLNQLSHEPQMMYISVGVITYFFIIKTLVRYGRPFELSMLLFLGTFHYYASFNGMRQYMVAAVLFYAIRLVINGEWKLYFPLVLVSSLFHSSALIMIPVYFIVRTKAWSWMMLVLCMIFLGLTALYDRFISVFVVMLQGSSYGHYEEWLTTNTNGMNVTKIGVLILPLLLAFFYRKRLRELTPESDYVVNFCLLGFLFGILATKDVIYARFHIYFGLYQLILLPYFTRIFDQRSNVFMYVGIAVCYILYSIMLMPFDSSVLPYRTIFTK</sequence>
<evidence type="ECO:0000313" key="2">
    <source>
        <dbReference type="EMBL" id="KEP28068.1"/>
    </source>
</evidence>
<keyword evidence="1" id="KW-0472">Membrane</keyword>
<dbReference type="InterPro" id="IPR049458">
    <property type="entry name" value="EpsG-like"/>
</dbReference>
<feature type="transmembrane region" description="Helical" evidence="1">
    <location>
        <begin position="307"/>
        <end position="325"/>
    </location>
</feature>
<dbReference type="RefSeq" id="WP_034316665.1">
    <property type="nucleotide sequence ID" value="NZ_JBCMYH010000023.1"/>
</dbReference>
<evidence type="ECO:0000313" key="3">
    <source>
        <dbReference type="Proteomes" id="UP000028091"/>
    </source>
</evidence>